<dbReference type="AlphaFoldDB" id="A0A6J6DC71"/>
<feature type="transmembrane region" description="Helical" evidence="5">
    <location>
        <begin position="251"/>
        <end position="271"/>
    </location>
</feature>
<dbReference type="CDD" id="cd16914">
    <property type="entry name" value="EcfT"/>
    <property type="match status" value="1"/>
</dbReference>
<feature type="transmembrane region" description="Helical" evidence="5">
    <location>
        <begin position="222"/>
        <end position="245"/>
    </location>
</feature>
<feature type="transmembrane region" description="Helical" evidence="5">
    <location>
        <begin position="54"/>
        <end position="73"/>
    </location>
</feature>
<feature type="transmembrane region" description="Helical" evidence="5">
    <location>
        <begin position="283"/>
        <end position="301"/>
    </location>
</feature>
<evidence type="ECO:0000256" key="1">
    <source>
        <dbReference type="ARBA" id="ARBA00004141"/>
    </source>
</evidence>
<name>A0A6J6DC71_9ZZZZ</name>
<reference evidence="6" key="1">
    <citation type="submission" date="2020-05" db="EMBL/GenBank/DDBJ databases">
        <authorList>
            <person name="Chiriac C."/>
            <person name="Salcher M."/>
            <person name="Ghai R."/>
            <person name="Kavagutti S V."/>
        </authorList>
    </citation>
    <scope>NUCLEOTIDE SEQUENCE</scope>
</reference>
<keyword evidence="4 5" id="KW-0472">Membrane</keyword>
<accession>A0A6J6DC71</accession>
<dbReference type="GO" id="GO:0005886">
    <property type="term" value="C:plasma membrane"/>
    <property type="evidence" value="ECO:0007669"/>
    <property type="project" value="UniProtKB-ARBA"/>
</dbReference>
<dbReference type="InterPro" id="IPR003339">
    <property type="entry name" value="ABC/ECF_trnsptr_transmembrane"/>
</dbReference>
<evidence type="ECO:0000256" key="5">
    <source>
        <dbReference type="SAM" id="Phobius"/>
    </source>
</evidence>
<evidence type="ECO:0000256" key="3">
    <source>
        <dbReference type="ARBA" id="ARBA00022989"/>
    </source>
</evidence>
<proteinExistence type="predicted"/>
<comment type="subcellular location">
    <subcellularLocation>
        <location evidence="1">Membrane</location>
        <topology evidence="1">Multi-pass membrane protein</topology>
    </subcellularLocation>
</comment>
<organism evidence="6">
    <name type="scientific">freshwater metagenome</name>
    <dbReference type="NCBI Taxonomy" id="449393"/>
    <lineage>
        <taxon>unclassified sequences</taxon>
        <taxon>metagenomes</taxon>
        <taxon>ecological metagenomes</taxon>
    </lineage>
</organism>
<evidence type="ECO:0000313" key="6">
    <source>
        <dbReference type="EMBL" id="CAB4560835.1"/>
    </source>
</evidence>
<feature type="transmembrane region" description="Helical" evidence="5">
    <location>
        <begin position="12"/>
        <end position="42"/>
    </location>
</feature>
<keyword evidence="3 5" id="KW-1133">Transmembrane helix</keyword>
<evidence type="ECO:0000256" key="4">
    <source>
        <dbReference type="ARBA" id="ARBA00023136"/>
    </source>
</evidence>
<dbReference type="EMBL" id="CAEZTF010000084">
    <property type="protein sequence ID" value="CAB4560835.1"/>
    <property type="molecule type" value="Genomic_DNA"/>
</dbReference>
<protein>
    <submittedName>
        <fullName evidence="6">Unannotated protein</fullName>
    </submittedName>
</protein>
<sequence>MKLSSLHPITWWIVGLSLSLSATLTQNLATLVFICAIGLLPLVGGKAIFNRMKLYLLVAVVIAISRIIFRMIFNPGTNAGNVLIYFPKLELDLGFGSVIGILGNFTTTALTQSLNEGLRLSAIVLGIGFAAGMANPRQLLKSTPAALYEISTAVSMALNLAPQLIKSSERVRLARKLRGRSNSLGTMAGVVIPVLEDSIDASLELAASMDARGFGRVISKKLSLLVSTMILMAITLAGIGSYLLVAVDSSQIYFLVIAVLLSLGALIVGSLNNAKTQLIRNRFGRYDLVALVCCLIFWLFVVSRGGQL</sequence>
<evidence type="ECO:0000256" key="2">
    <source>
        <dbReference type="ARBA" id="ARBA00022692"/>
    </source>
</evidence>
<keyword evidence="2 5" id="KW-0812">Transmembrane</keyword>
<gene>
    <name evidence="6" type="ORF">UFOPK1618_00524</name>
</gene>
<feature type="transmembrane region" description="Helical" evidence="5">
    <location>
        <begin position="93"/>
        <end position="110"/>
    </location>
</feature>